<dbReference type="Pfam" id="PF14017">
    <property type="entry name" value="DUF4233"/>
    <property type="match status" value="1"/>
</dbReference>
<accession>A0ABW3VEH1</accession>
<dbReference type="RefSeq" id="WP_013674134.1">
    <property type="nucleotide sequence ID" value="NZ_BAABKS010000033.1"/>
</dbReference>
<feature type="transmembrane region" description="Helical" evidence="1">
    <location>
        <begin position="53"/>
        <end position="73"/>
    </location>
</feature>
<protein>
    <submittedName>
        <fullName evidence="2">DUF4233 domain-containing protein</fullName>
    </submittedName>
</protein>
<feature type="transmembrane region" description="Helical" evidence="1">
    <location>
        <begin position="24"/>
        <end position="46"/>
    </location>
</feature>
<dbReference type="Proteomes" id="UP001597182">
    <property type="component" value="Unassembled WGS sequence"/>
</dbReference>
<evidence type="ECO:0000256" key="1">
    <source>
        <dbReference type="SAM" id="Phobius"/>
    </source>
</evidence>
<keyword evidence="1" id="KW-0472">Membrane</keyword>
<keyword evidence="1" id="KW-0812">Transmembrane</keyword>
<organism evidence="2 3">
    <name type="scientific">Pseudonocardia benzenivorans</name>
    <dbReference type="NCBI Taxonomy" id="228005"/>
    <lineage>
        <taxon>Bacteria</taxon>
        <taxon>Bacillati</taxon>
        <taxon>Actinomycetota</taxon>
        <taxon>Actinomycetes</taxon>
        <taxon>Pseudonocardiales</taxon>
        <taxon>Pseudonocardiaceae</taxon>
        <taxon>Pseudonocardia</taxon>
    </lineage>
</organism>
<evidence type="ECO:0000313" key="3">
    <source>
        <dbReference type="Proteomes" id="UP001597182"/>
    </source>
</evidence>
<keyword evidence="1" id="KW-1133">Transmembrane helix</keyword>
<dbReference type="InterPro" id="IPR025327">
    <property type="entry name" value="DUF4233"/>
</dbReference>
<name>A0ABW3VEH1_9PSEU</name>
<gene>
    <name evidence="2" type="ORF">ACFQ34_10420</name>
</gene>
<proteinExistence type="predicted"/>
<reference evidence="3" key="1">
    <citation type="journal article" date="2019" name="Int. J. Syst. Evol. Microbiol.">
        <title>The Global Catalogue of Microorganisms (GCM) 10K type strain sequencing project: providing services to taxonomists for standard genome sequencing and annotation.</title>
        <authorList>
            <consortium name="The Broad Institute Genomics Platform"/>
            <consortium name="The Broad Institute Genome Sequencing Center for Infectious Disease"/>
            <person name="Wu L."/>
            <person name="Ma J."/>
        </authorList>
    </citation>
    <scope>NUCLEOTIDE SEQUENCE [LARGE SCALE GENOMIC DNA]</scope>
    <source>
        <strain evidence="3">CCUG 49018</strain>
    </source>
</reference>
<sequence length="136" mass="14283">MSASDPASTPPDVPPPAVDPMKGIRGVFAATLILEAIVVLLAMLVLPKFGDGATPAGVISMLALALAMIVGSGLQRRPWGLAYALVLQVAVFACIVFVPALWVIGIVFAAVWGGLLLLRRDVARKMARGELPSQRR</sequence>
<dbReference type="EMBL" id="JBHTMB010000078">
    <property type="protein sequence ID" value="MFD1233697.1"/>
    <property type="molecule type" value="Genomic_DNA"/>
</dbReference>
<evidence type="ECO:0000313" key="2">
    <source>
        <dbReference type="EMBL" id="MFD1233697.1"/>
    </source>
</evidence>
<comment type="caution">
    <text evidence="2">The sequence shown here is derived from an EMBL/GenBank/DDBJ whole genome shotgun (WGS) entry which is preliminary data.</text>
</comment>
<keyword evidence="3" id="KW-1185">Reference proteome</keyword>
<feature type="transmembrane region" description="Helical" evidence="1">
    <location>
        <begin position="85"/>
        <end position="118"/>
    </location>
</feature>